<dbReference type="OrthoDB" id="12457at10239"/>
<keyword evidence="3" id="KW-1185">Reference proteome</keyword>
<dbReference type="RefSeq" id="YP_006905866.1">
    <property type="nucleotide sequence ID" value="NC_018831.1"/>
</dbReference>
<name>J9QRT6_9CAUD</name>
<organism evidence="2 3">
    <name type="scientific">Listeria phage P70</name>
    <dbReference type="NCBI Taxonomy" id="1225800"/>
    <lineage>
        <taxon>Viruses</taxon>
        <taxon>Duplodnaviria</taxon>
        <taxon>Heunggongvirae</taxon>
        <taxon>Uroviricota</taxon>
        <taxon>Caudoviricetes</taxon>
        <taxon>Homburgvirus</taxon>
        <taxon>Homburgvirus P70</taxon>
    </lineage>
</organism>
<reference evidence="2 3" key="1">
    <citation type="journal article" date="2012" name="J. Virol.">
        <title>Bacteriophage P70: Unique morphology and unrelatedness to other Listeria bacteriophages.</title>
        <authorList>
            <person name="Schmuki M.M."/>
            <person name="Erne D."/>
            <person name="Loessner M.J."/>
            <person name="Klumpp J."/>
        </authorList>
    </citation>
    <scope>NUCLEOTIDE SEQUENCE [LARGE SCALE GENOMIC DNA]</scope>
</reference>
<dbReference type="Gene3D" id="6.10.140.2160">
    <property type="match status" value="1"/>
</dbReference>
<protein>
    <submittedName>
        <fullName evidence="2">Terminase small subunit</fullName>
    </submittedName>
</protein>
<evidence type="ECO:0000313" key="3">
    <source>
        <dbReference type="Proteomes" id="UP000006275"/>
    </source>
</evidence>
<dbReference type="KEGG" id="vg:13827725"/>
<dbReference type="GeneID" id="13827725"/>
<dbReference type="EMBL" id="JX442241">
    <property type="protein sequence ID" value="AFQ96190.1"/>
    <property type="molecule type" value="Genomic_DNA"/>
</dbReference>
<feature type="region of interest" description="Disordered" evidence="1">
    <location>
        <begin position="142"/>
        <end position="167"/>
    </location>
</feature>
<proteinExistence type="predicted"/>
<gene>
    <name evidence="2" type="ORF">P70_001</name>
</gene>
<dbReference type="InterPro" id="IPR005335">
    <property type="entry name" value="Terminase_ssu"/>
</dbReference>
<accession>J9QRT6</accession>
<evidence type="ECO:0000313" key="2">
    <source>
        <dbReference type="EMBL" id="AFQ96190.1"/>
    </source>
</evidence>
<dbReference type="GO" id="GO:0051276">
    <property type="term" value="P:chromosome organization"/>
    <property type="evidence" value="ECO:0007669"/>
    <property type="project" value="InterPro"/>
</dbReference>
<sequence>MVALNIYNDPEKFSVIKPKTKRLLREYLVDHNVSRAARESGYTRPYAHTLLSKEENQAYLRYVTESNANSTIADQKDILEYYTRVVKGEEGEEFVTAKGEKVNKKPSIVDKNKAAEMLGKSYGMWKEKQEIKVETVITVDIVGDDEDEDDEDDWQDNFDYSIEEGED</sequence>
<dbReference type="Pfam" id="PF03592">
    <property type="entry name" value="Terminase_2"/>
    <property type="match status" value="1"/>
</dbReference>
<dbReference type="Proteomes" id="UP000006275">
    <property type="component" value="Segment"/>
</dbReference>
<evidence type="ECO:0000256" key="1">
    <source>
        <dbReference type="SAM" id="MobiDB-lite"/>
    </source>
</evidence>